<protein>
    <submittedName>
        <fullName evidence="2">Uncharacterized protein</fullName>
    </submittedName>
</protein>
<dbReference type="AlphaFoldDB" id="A0A061AA58"/>
<keyword evidence="3" id="KW-1185">Reference proteome</keyword>
<evidence type="ECO:0000313" key="3">
    <source>
        <dbReference type="Proteomes" id="UP000032434"/>
    </source>
</evidence>
<proteinExistence type="predicted"/>
<organism evidence="2 3">
    <name type="scientific">Acholeplasma oculi</name>
    <dbReference type="NCBI Taxonomy" id="35623"/>
    <lineage>
        <taxon>Bacteria</taxon>
        <taxon>Bacillati</taxon>
        <taxon>Mycoplasmatota</taxon>
        <taxon>Mollicutes</taxon>
        <taxon>Acholeplasmatales</taxon>
        <taxon>Acholeplasmataceae</taxon>
        <taxon>Acholeplasma</taxon>
    </lineage>
</organism>
<evidence type="ECO:0000256" key="1">
    <source>
        <dbReference type="SAM" id="Phobius"/>
    </source>
</evidence>
<dbReference type="STRING" id="35623.Aocu_01960"/>
<keyword evidence="1" id="KW-0472">Membrane</keyword>
<name>A0A061AA58_9MOLU</name>
<dbReference type="KEGG" id="aoc:Aocu_01960"/>
<dbReference type="Proteomes" id="UP000032434">
    <property type="component" value="Chromosome 1"/>
</dbReference>
<reference evidence="3" key="1">
    <citation type="submission" date="2014-05" db="EMBL/GenBank/DDBJ databases">
        <authorList>
            <person name="Kube M."/>
        </authorList>
    </citation>
    <scope>NUCLEOTIDE SEQUENCE [LARGE SCALE GENOMIC DNA]</scope>
</reference>
<accession>A0A061AA58</accession>
<gene>
    <name evidence="2" type="ORF">Aocu_01960</name>
</gene>
<dbReference type="EMBL" id="LK028559">
    <property type="protein sequence ID" value="CDR30269.1"/>
    <property type="molecule type" value="Genomic_DNA"/>
</dbReference>
<feature type="transmembrane region" description="Helical" evidence="1">
    <location>
        <begin position="143"/>
        <end position="166"/>
    </location>
</feature>
<sequence>MKFMIYLLSGLLTISLIIALPVSLIGSMSIGDYLYVEDKSNYKEVEIQIIEIDAYNSIISGEDASNYYYEYFLYEDLKDILTEKGFFNEVFYGDYITVKSVRVGHDMISGWIVSVRKGSTVYIEFDEGYRLLLRRYEDNYNTAYQSILITGFSIVTEISLLIYFILENKRLVVS</sequence>
<evidence type="ECO:0000313" key="2">
    <source>
        <dbReference type="EMBL" id="CDR30269.1"/>
    </source>
</evidence>
<dbReference type="HOGENOM" id="CLU_1536763_0_0_14"/>
<keyword evidence="1" id="KW-1133">Transmembrane helix</keyword>
<keyword evidence="1" id="KW-0812">Transmembrane</keyword>
<dbReference type="RefSeq" id="WP_045748839.1">
    <property type="nucleotide sequence ID" value="NZ_FUZK01000002.1"/>
</dbReference>
<dbReference type="PATRIC" id="fig|35623.3.peg.196"/>
<dbReference type="InParanoid" id="A0A061AA58"/>